<evidence type="ECO:0000313" key="4">
    <source>
        <dbReference type="WBParaSite" id="TCNE_0001916001-mRNA-1"/>
    </source>
</evidence>
<feature type="region of interest" description="Disordered" evidence="1">
    <location>
        <begin position="1"/>
        <end position="154"/>
    </location>
</feature>
<sequence>MKAIAKDCEHPPPSPAPISKPATLRTSALRPPTSRLQPPSTKTSGLNNNNPSRCSSRSSSIASSATYSSIPSLSSVPSSTGQCPVSNVQTLQAPGSKMLKIKLFGGSKEKEKDSKSPAVGVPDSKNSKSSNVVSKSSGLMKPKASGLKAPGKIVPPSHITTKVSVCAHSLSPSVTHFGSHCFNLSKLDATE</sequence>
<reference evidence="4" key="1">
    <citation type="submission" date="2016-06" db="UniProtKB">
        <authorList>
            <consortium name="WormBaseParasite"/>
        </authorList>
    </citation>
    <scope>IDENTIFICATION</scope>
</reference>
<dbReference type="EMBL" id="UYWY01026477">
    <property type="protein sequence ID" value="VDM50477.1"/>
    <property type="molecule type" value="Genomic_DNA"/>
</dbReference>
<accession>A0A183VEI6</accession>
<name>A0A183VEI6_TOXCA</name>
<organism evidence="3 4">
    <name type="scientific">Toxocara canis</name>
    <name type="common">Canine roundworm</name>
    <dbReference type="NCBI Taxonomy" id="6265"/>
    <lineage>
        <taxon>Eukaryota</taxon>
        <taxon>Metazoa</taxon>
        <taxon>Ecdysozoa</taxon>
        <taxon>Nematoda</taxon>
        <taxon>Chromadorea</taxon>
        <taxon>Rhabditida</taxon>
        <taxon>Spirurina</taxon>
        <taxon>Ascaridomorpha</taxon>
        <taxon>Ascaridoidea</taxon>
        <taxon>Toxocaridae</taxon>
        <taxon>Toxocara</taxon>
    </lineage>
</organism>
<feature type="compositionally biased region" description="Low complexity" evidence="1">
    <location>
        <begin position="46"/>
        <end position="79"/>
    </location>
</feature>
<dbReference type="Proteomes" id="UP000050794">
    <property type="component" value="Unassembled WGS sequence"/>
</dbReference>
<evidence type="ECO:0000313" key="2">
    <source>
        <dbReference type="EMBL" id="VDM50477.1"/>
    </source>
</evidence>
<reference evidence="2 3" key="2">
    <citation type="submission" date="2018-11" db="EMBL/GenBank/DDBJ databases">
        <authorList>
            <consortium name="Pathogen Informatics"/>
        </authorList>
    </citation>
    <scope>NUCLEOTIDE SEQUENCE [LARGE SCALE GENOMIC DNA]</scope>
</reference>
<dbReference type="AlphaFoldDB" id="A0A183VEI6"/>
<evidence type="ECO:0000256" key="1">
    <source>
        <dbReference type="SAM" id="MobiDB-lite"/>
    </source>
</evidence>
<feature type="compositionally biased region" description="Polar residues" evidence="1">
    <location>
        <begin position="34"/>
        <end position="45"/>
    </location>
</feature>
<keyword evidence="3" id="KW-1185">Reference proteome</keyword>
<proteinExistence type="predicted"/>
<dbReference type="WBParaSite" id="TCNE_0001916001-mRNA-1">
    <property type="protein sequence ID" value="TCNE_0001916001-mRNA-1"/>
    <property type="gene ID" value="TCNE_0001916001"/>
</dbReference>
<feature type="compositionally biased region" description="Polar residues" evidence="1">
    <location>
        <begin position="80"/>
        <end position="93"/>
    </location>
</feature>
<gene>
    <name evidence="2" type="ORF">TCNE_LOCUS19156</name>
</gene>
<protein>
    <submittedName>
        <fullName evidence="4">Flocculation protein FLO11-like</fullName>
    </submittedName>
</protein>
<feature type="compositionally biased region" description="Basic and acidic residues" evidence="1">
    <location>
        <begin position="1"/>
        <end position="10"/>
    </location>
</feature>
<feature type="compositionally biased region" description="Low complexity" evidence="1">
    <location>
        <begin position="127"/>
        <end position="137"/>
    </location>
</feature>
<evidence type="ECO:0000313" key="3">
    <source>
        <dbReference type="Proteomes" id="UP000050794"/>
    </source>
</evidence>